<dbReference type="FunFam" id="3.40.50.2030:FF:000003">
    <property type="entry name" value="Carbon monoxide dehydrogenase"/>
    <property type="match status" value="1"/>
</dbReference>
<feature type="binding site" evidence="10">
    <location>
        <position position="63"/>
    </location>
    <ligand>
        <name>[4Fe-4S] cluster</name>
        <dbReference type="ChEBI" id="CHEBI:49883"/>
        <label>1</label>
        <note>ligand shared between dimeric partners</note>
    </ligand>
</feature>
<dbReference type="RefSeq" id="WP_078664291.1">
    <property type="nucleotide sequence ID" value="NZ_FUXM01000001.1"/>
</dbReference>
<dbReference type="Gene3D" id="1.20.1270.30">
    <property type="match status" value="1"/>
</dbReference>
<feature type="binding site" evidence="10">
    <location>
        <position position="362"/>
    </location>
    <ligand>
        <name>[Ni-4Fe-4S] cluster</name>
        <dbReference type="ChEBI" id="CHEBI:47739"/>
    </ligand>
</feature>
<feature type="binding site" evidence="10">
    <location>
        <position position="91"/>
    </location>
    <ligand>
        <name>[4Fe-4S] cluster</name>
        <dbReference type="ChEBI" id="CHEBI:49883"/>
        <label>2</label>
    </ligand>
</feature>
<gene>
    <name evidence="11" type="ORF">SAMN02745885_00141</name>
</gene>
<dbReference type="GO" id="GO:0004601">
    <property type="term" value="F:peroxidase activity"/>
    <property type="evidence" value="ECO:0007669"/>
    <property type="project" value="TreeGrafter"/>
</dbReference>
<keyword evidence="6 9" id="KW-0408">Iron</keyword>
<dbReference type="EC" id="1.2.7.4" evidence="9"/>
<feature type="binding site" evidence="10">
    <location>
        <position position="72"/>
    </location>
    <ligand>
        <name>[4Fe-4S] cluster</name>
        <dbReference type="ChEBI" id="CHEBI:49883"/>
        <label>2</label>
    </ligand>
</feature>
<feature type="binding site" evidence="10">
    <location>
        <position position="318"/>
    </location>
    <ligand>
        <name>[Ni-4Fe-4S] cluster</name>
        <dbReference type="ChEBI" id="CHEBI:47739"/>
    </ligand>
</feature>
<keyword evidence="4 9" id="KW-0479">Metal-binding</keyword>
<evidence type="ECO:0000256" key="2">
    <source>
        <dbReference type="ARBA" id="ARBA00022485"/>
    </source>
</evidence>
<dbReference type="EMBL" id="FUXM01000001">
    <property type="protein sequence ID" value="SJZ52308.1"/>
    <property type="molecule type" value="Genomic_DNA"/>
</dbReference>
<dbReference type="PIRSF" id="PIRSF005023">
    <property type="entry name" value="CODH"/>
    <property type="match status" value="1"/>
</dbReference>
<dbReference type="NCBIfam" id="TIGR01702">
    <property type="entry name" value="CO_DH_cata"/>
    <property type="match status" value="1"/>
</dbReference>
<comment type="catalytic activity">
    <reaction evidence="8 9">
        <text>CO + 2 oxidized [2Fe-2S]-[ferredoxin] + H2O = 2 reduced [2Fe-2S]-[ferredoxin] + CO2 + 2 H(+)</text>
        <dbReference type="Rhea" id="RHEA:21040"/>
        <dbReference type="Rhea" id="RHEA-COMP:10000"/>
        <dbReference type="Rhea" id="RHEA-COMP:10001"/>
        <dbReference type="ChEBI" id="CHEBI:15377"/>
        <dbReference type="ChEBI" id="CHEBI:15378"/>
        <dbReference type="ChEBI" id="CHEBI:16526"/>
        <dbReference type="ChEBI" id="CHEBI:17245"/>
        <dbReference type="ChEBI" id="CHEBI:33737"/>
        <dbReference type="ChEBI" id="CHEBI:33738"/>
        <dbReference type="EC" id="1.2.7.4"/>
    </reaction>
</comment>
<dbReference type="InterPro" id="IPR016101">
    <property type="entry name" value="CO_DH_a-bundle"/>
</dbReference>
<dbReference type="InterPro" id="IPR004137">
    <property type="entry name" value="HCP/CODH"/>
</dbReference>
<feature type="binding site" evidence="10">
    <location>
        <position position="500"/>
    </location>
    <ligand>
        <name>[Ni-4Fe-4S] cluster</name>
        <dbReference type="ChEBI" id="CHEBI:47739"/>
    </ligand>
</feature>
<protein>
    <recommendedName>
        <fullName evidence="9">Carbon monoxide dehydrogenase</fullName>
        <ecNumber evidence="9">1.2.7.4</ecNumber>
    </recommendedName>
</protein>
<sequence length="649" mass="68303">MGIFDFLLGGNKQNHKESHGCASCAAADSCYSAHESVNQLQERMSQLGLPSVFDRYQAQQPQCDFGKKGICCQLCSHGPCRITPKAPYGICGATADTIVARNLARLTVHGVSAYTHHLEELCKTLKATAEGKTPFTIGDPDKLKALAQVLGLDPEQPVNELAKAVADIVLVELRKGADEPLALVKLFAPPTRIQAWEKLGIVPGGPLSEVRDALTKTMSNITSDPVDLLLTTLRLGIAAGYMGLVATITLQDILLGSPKLVKSAADLGILDPDTVNIVAHGHVPLMATAVIEAVNDPELIKLAEAAGAKGIKVYGSMCTGQELMQRNAHNRSGYAGQLGNWITQEFMIATGAVDLVMMDMNCSIPALKYVADRFHTKLISVSHILRMAGVETNIDYKPEKVAEQAREIVKMAIAAYKNRGKDVVIPVNQKPVVAGFGLESIASALGGSLNPLLDAIKSGAIKGVVAVVGCTNNRNGHDSMGIALTKELIKRDILVINSGCMSSATENAGLMDPAAAELAGSGLKAVCQSLGIPPALNFGSCVDIGRIGVVVTELANALGVDPSQLPVAASAPEYLEQKAVADGAFAVAFGLLTHLAPAPPVLGSELVTRILTKDVEDLTGGRFLVELDPVKAADAIEAHILKKRQALGI</sequence>
<feature type="binding site" evidence="10">
    <location>
        <position position="282"/>
    </location>
    <ligand>
        <name>[Ni-4Fe-4S] cluster</name>
        <dbReference type="ChEBI" id="CHEBI:47739"/>
    </ligand>
</feature>
<evidence type="ECO:0000256" key="7">
    <source>
        <dbReference type="ARBA" id="ARBA00023014"/>
    </source>
</evidence>
<reference evidence="12" key="1">
    <citation type="submission" date="2017-02" db="EMBL/GenBank/DDBJ databases">
        <authorList>
            <person name="Varghese N."/>
            <person name="Submissions S."/>
        </authorList>
    </citation>
    <scope>NUCLEOTIDE SEQUENCE [LARGE SCALE GENOMIC DNA]</scope>
    <source>
        <strain evidence="12">DSM 16521</strain>
    </source>
</reference>
<evidence type="ECO:0000313" key="11">
    <source>
        <dbReference type="EMBL" id="SJZ52308.1"/>
    </source>
</evidence>
<evidence type="ECO:0000313" key="12">
    <source>
        <dbReference type="Proteomes" id="UP000189933"/>
    </source>
</evidence>
<dbReference type="GO" id="GO:0006091">
    <property type="term" value="P:generation of precursor metabolites and energy"/>
    <property type="evidence" value="ECO:0007669"/>
    <property type="project" value="InterPro"/>
</dbReference>
<evidence type="ECO:0000256" key="4">
    <source>
        <dbReference type="ARBA" id="ARBA00022723"/>
    </source>
</evidence>
<dbReference type="Gene3D" id="3.40.50.2030">
    <property type="match status" value="2"/>
</dbReference>
<feature type="binding site" evidence="10">
    <location>
        <position position="541"/>
    </location>
    <ligand>
        <name>[Ni-4Fe-4S] cluster</name>
        <dbReference type="ChEBI" id="CHEBI:47739"/>
    </ligand>
</feature>
<evidence type="ECO:0000256" key="3">
    <source>
        <dbReference type="ARBA" id="ARBA00022596"/>
    </source>
</evidence>
<keyword evidence="2 9" id="KW-0004">4Fe-4S</keyword>
<dbReference type="SUPFAM" id="SSF56821">
    <property type="entry name" value="Prismane protein-like"/>
    <property type="match status" value="1"/>
</dbReference>
<feature type="binding site" evidence="10">
    <location>
        <position position="470"/>
    </location>
    <ligand>
        <name>[Ni-4Fe-4S] cluster</name>
        <dbReference type="ChEBI" id="CHEBI:47739"/>
    </ligand>
</feature>
<dbReference type="PANTHER" id="PTHR30109">
    <property type="entry name" value="HYDROXYLAMINE REDUCTASE"/>
    <property type="match status" value="1"/>
</dbReference>
<evidence type="ECO:0000256" key="10">
    <source>
        <dbReference type="PIRSR" id="PIRSR005023-1"/>
    </source>
</evidence>
<feature type="binding site" evidence="10">
    <location>
        <position position="71"/>
    </location>
    <ligand>
        <name>[4Fe-4S] cluster</name>
        <dbReference type="ChEBI" id="CHEBI:49883"/>
        <label>1</label>
        <note>ligand shared between dimeric partners</note>
    </ligand>
</feature>
<dbReference type="Proteomes" id="UP000189933">
    <property type="component" value="Unassembled WGS sequence"/>
</dbReference>
<dbReference type="GO" id="GO:0050418">
    <property type="term" value="F:hydroxylamine reductase activity"/>
    <property type="evidence" value="ECO:0007669"/>
    <property type="project" value="TreeGrafter"/>
</dbReference>
<dbReference type="GO" id="GO:0016151">
    <property type="term" value="F:nickel cation binding"/>
    <property type="evidence" value="ECO:0007669"/>
    <property type="project" value="InterPro"/>
</dbReference>
<evidence type="ECO:0000256" key="6">
    <source>
        <dbReference type="ARBA" id="ARBA00023004"/>
    </source>
</evidence>
<dbReference type="GO" id="GO:0043885">
    <property type="term" value="F:anaerobic carbon-monoxide dehydrogenase activity"/>
    <property type="evidence" value="ECO:0007669"/>
    <property type="project" value="UniProtKB-UniRule"/>
</dbReference>
<dbReference type="InterPro" id="IPR010047">
    <property type="entry name" value="CODH"/>
</dbReference>
<dbReference type="InterPro" id="IPR016099">
    <property type="entry name" value="Prismane-like_a/b-sand"/>
</dbReference>
<evidence type="ECO:0000256" key="9">
    <source>
        <dbReference type="PIRNR" id="PIRNR005023"/>
    </source>
</evidence>
<dbReference type="InterPro" id="IPR011254">
    <property type="entry name" value="Prismane-like_sf"/>
</dbReference>
<keyword evidence="3 10" id="KW-0533">Nickel</keyword>
<name>A0A1T4LCN9_9FIRM</name>
<dbReference type="OrthoDB" id="5478720at2"/>
<proteinExistence type="predicted"/>
<feature type="binding site" evidence="10">
    <location>
        <position position="80"/>
    </location>
    <ligand>
        <name>[4Fe-4S] cluster</name>
        <dbReference type="ChEBI" id="CHEBI:49883"/>
        <label>2</label>
    </ligand>
</feature>
<dbReference type="Pfam" id="PF03063">
    <property type="entry name" value="Prismane"/>
    <property type="match status" value="1"/>
</dbReference>
<accession>A0A1T4LCN9</accession>
<organism evidence="11 12">
    <name type="scientific">Carboxydocella sporoproducens DSM 16521</name>
    <dbReference type="NCBI Taxonomy" id="1121270"/>
    <lineage>
        <taxon>Bacteria</taxon>
        <taxon>Bacillati</taxon>
        <taxon>Bacillota</taxon>
        <taxon>Clostridia</taxon>
        <taxon>Eubacteriales</taxon>
        <taxon>Clostridiales Family XVI. Incertae Sedis</taxon>
        <taxon>Carboxydocella</taxon>
    </lineage>
</organism>
<dbReference type="PANTHER" id="PTHR30109:SF4">
    <property type="entry name" value="CARBON MONOXIDE DEHYDROGENASE"/>
    <property type="match status" value="1"/>
</dbReference>
<keyword evidence="5 9" id="KW-0560">Oxidoreductase</keyword>
<dbReference type="GO" id="GO:0051539">
    <property type="term" value="F:4 iron, 4 sulfur cluster binding"/>
    <property type="evidence" value="ECO:0007669"/>
    <property type="project" value="UniProtKB-UniRule"/>
</dbReference>
<evidence type="ECO:0000256" key="5">
    <source>
        <dbReference type="ARBA" id="ARBA00023002"/>
    </source>
</evidence>
<evidence type="ECO:0000256" key="8">
    <source>
        <dbReference type="ARBA" id="ARBA00048733"/>
    </source>
</evidence>
<feature type="binding site" evidence="10">
    <location>
        <position position="75"/>
    </location>
    <ligand>
        <name>[4Fe-4S] cluster</name>
        <dbReference type="ChEBI" id="CHEBI:49883"/>
        <label>2</label>
    </ligand>
</feature>
<keyword evidence="12" id="KW-1185">Reference proteome</keyword>
<keyword evidence="7 9" id="KW-0411">Iron-sulfur</keyword>
<dbReference type="GO" id="GO:0042542">
    <property type="term" value="P:response to hydrogen peroxide"/>
    <property type="evidence" value="ECO:0007669"/>
    <property type="project" value="TreeGrafter"/>
</dbReference>
<evidence type="ECO:0000256" key="1">
    <source>
        <dbReference type="ARBA" id="ARBA00001966"/>
    </source>
</evidence>
<comment type="cofactor">
    <cofactor evidence="1">
        <name>[4Fe-4S] cluster</name>
        <dbReference type="ChEBI" id="CHEBI:49883"/>
    </cofactor>
</comment>
<dbReference type="AlphaFoldDB" id="A0A1T4LCN9"/>